<comment type="caution">
    <text evidence="2">The sequence shown here is derived from an EMBL/GenBank/DDBJ whole genome shotgun (WGS) entry which is preliminary data.</text>
</comment>
<dbReference type="CDD" id="cd22744">
    <property type="entry name" value="OTU"/>
    <property type="match status" value="1"/>
</dbReference>
<name>A0AAW2Z683_9EUKA</name>
<keyword evidence="3" id="KW-1185">Reference proteome</keyword>
<dbReference type="AlphaFoldDB" id="A0AAW2Z683"/>
<evidence type="ECO:0000313" key="3">
    <source>
        <dbReference type="Proteomes" id="UP001431209"/>
    </source>
</evidence>
<dbReference type="Gene3D" id="3.90.70.80">
    <property type="match status" value="1"/>
</dbReference>
<feature type="compositionally biased region" description="Basic and acidic residues" evidence="1">
    <location>
        <begin position="215"/>
        <end position="227"/>
    </location>
</feature>
<dbReference type="EMBL" id="JAOPGA020001087">
    <property type="protein sequence ID" value="KAL0484945.1"/>
    <property type="molecule type" value="Genomic_DNA"/>
</dbReference>
<feature type="region of interest" description="Disordered" evidence="1">
    <location>
        <begin position="1"/>
        <end position="28"/>
    </location>
</feature>
<sequence>MVQKYEKELFPKVEDERPQKDQQTANLDQPLRTLTPIVPHFQETSKVRLLIGDTTVGSAVVLKRLRDDKYRVSINEVEAAAVNLDAPNDGCKMEELIGETTTWEGSMMCLITSAQSQPTQVISNDERLRNFNNIIVAVTESQKCDSTQKKQDKKRPRESDVESEDETDQNAEVGKDDLLITATPEDTDCSDKKIDSTEPTTPVPTTDEPPKKKRKSDDNASKKHTIEASRNASSSKAPTSSDSGVTTLGSGGQSEGGQQQHTWINVKKYKGIKGTKINIPQKLDDLLVKIRNLTQIEDAILVDDNMNAFEYVGQLTHGDTYYAISGVEYNIKQEDSPLFWMMMDMTPQQDTVGTYLKRMAVSGWGGCSEIAAAAHLYKANIKVYTNSKIEQDCFPEYIKIIPLHYNGLNHYEC</sequence>
<feature type="compositionally biased region" description="Low complexity" evidence="1">
    <location>
        <begin position="197"/>
        <end position="206"/>
    </location>
</feature>
<evidence type="ECO:0008006" key="4">
    <source>
        <dbReference type="Google" id="ProtNLM"/>
    </source>
</evidence>
<protein>
    <recommendedName>
        <fullName evidence="4">Ubiquitin-like protease family profile domain-containing protein</fullName>
    </recommendedName>
</protein>
<feature type="compositionally biased region" description="Basic and acidic residues" evidence="1">
    <location>
        <begin position="1"/>
        <end position="20"/>
    </location>
</feature>
<evidence type="ECO:0000256" key="1">
    <source>
        <dbReference type="SAM" id="MobiDB-lite"/>
    </source>
</evidence>
<accession>A0AAW2Z683</accession>
<evidence type="ECO:0000313" key="2">
    <source>
        <dbReference type="EMBL" id="KAL0484945.1"/>
    </source>
</evidence>
<dbReference type="Proteomes" id="UP001431209">
    <property type="component" value="Unassembled WGS sequence"/>
</dbReference>
<feature type="compositionally biased region" description="Low complexity" evidence="1">
    <location>
        <begin position="229"/>
        <end position="243"/>
    </location>
</feature>
<feature type="region of interest" description="Disordered" evidence="1">
    <location>
        <begin position="142"/>
        <end position="261"/>
    </location>
</feature>
<organism evidence="2 3">
    <name type="scientific">Acrasis kona</name>
    <dbReference type="NCBI Taxonomy" id="1008807"/>
    <lineage>
        <taxon>Eukaryota</taxon>
        <taxon>Discoba</taxon>
        <taxon>Heterolobosea</taxon>
        <taxon>Tetramitia</taxon>
        <taxon>Eutetramitia</taxon>
        <taxon>Acrasidae</taxon>
        <taxon>Acrasis</taxon>
    </lineage>
</organism>
<feature type="compositionally biased region" description="Basic and acidic residues" evidence="1">
    <location>
        <begin position="142"/>
        <end position="160"/>
    </location>
</feature>
<reference evidence="2 3" key="1">
    <citation type="submission" date="2024-03" db="EMBL/GenBank/DDBJ databases">
        <title>The Acrasis kona genome and developmental transcriptomes reveal deep origins of eukaryotic multicellular pathways.</title>
        <authorList>
            <person name="Sheikh S."/>
            <person name="Fu C.-J."/>
            <person name="Brown M.W."/>
            <person name="Baldauf S.L."/>
        </authorList>
    </citation>
    <scope>NUCLEOTIDE SEQUENCE [LARGE SCALE GENOMIC DNA]</scope>
    <source>
        <strain evidence="2 3">ATCC MYA-3509</strain>
    </source>
</reference>
<gene>
    <name evidence="2" type="ORF">AKO1_003834</name>
</gene>
<proteinExistence type="predicted"/>